<evidence type="ECO:0000313" key="2">
    <source>
        <dbReference type="Proteomes" id="UP000299102"/>
    </source>
</evidence>
<organism evidence="1 2">
    <name type="scientific">Eumeta variegata</name>
    <name type="common">Bagworm moth</name>
    <name type="synonym">Eumeta japonica</name>
    <dbReference type="NCBI Taxonomy" id="151549"/>
    <lineage>
        <taxon>Eukaryota</taxon>
        <taxon>Metazoa</taxon>
        <taxon>Ecdysozoa</taxon>
        <taxon>Arthropoda</taxon>
        <taxon>Hexapoda</taxon>
        <taxon>Insecta</taxon>
        <taxon>Pterygota</taxon>
        <taxon>Neoptera</taxon>
        <taxon>Endopterygota</taxon>
        <taxon>Lepidoptera</taxon>
        <taxon>Glossata</taxon>
        <taxon>Ditrysia</taxon>
        <taxon>Tineoidea</taxon>
        <taxon>Psychidae</taxon>
        <taxon>Oiketicinae</taxon>
        <taxon>Eumeta</taxon>
    </lineage>
</organism>
<name>A0A4C1YLT1_EUMVA</name>
<evidence type="ECO:0000313" key="1">
    <source>
        <dbReference type="EMBL" id="GBP77136.1"/>
    </source>
</evidence>
<dbReference type="Proteomes" id="UP000299102">
    <property type="component" value="Unassembled WGS sequence"/>
</dbReference>
<comment type="caution">
    <text evidence="1">The sequence shown here is derived from an EMBL/GenBank/DDBJ whole genome shotgun (WGS) entry which is preliminary data.</text>
</comment>
<dbReference type="AlphaFoldDB" id="A0A4C1YLT1"/>
<dbReference type="EMBL" id="BGZK01001318">
    <property type="protein sequence ID" value="GBP77136.1"/>
    <property type="molecule type" value="Genomic_DNA"/>
</dbReference>
<accession>A0A4C1YLT1</accession>
<reference evidence="1 2" key="1">
    <citation type="journal article" date="2019" name="Commun. Biol.">
        <title>The bagworm genome reveals a unique fibroin gene that provides high tensile strength.</title>
        <authorList>
            <person name="Kono N."/>
            <person name="Nakamura H."/>
            <person name="Ohtoshi R."/>
            <person name="Tomita M."/>
            <person name="Numata K."/>
            <person name="Arakawa K."/>
        </authorList>
    </citation>
    <scope>NUCLEOTIDE SEQUENCE [LARGE SCALE GENOMIC DNA]</scope>
</reference>
<gene>
    <name evidence="1" type="ORF">EVAR_99382_1</name>
</gene>
<proteinExistence type="predicted"/>
<keyword evidence="2" id="KW-1185">Reference proteome</keyword>
<protein>
    <submittedName>
        <fullName evidence="1">Uncharacterized protein</fullName>
    </submittedName>
</protein>
<sequence length="80" mass="9032">MLNVKVPRGWRRAAGGGSNEILCKSYERDAARDVLAPARAAAGGLRHRTAIFFAMGFIHFNIETFLEKKKNKFCKFWESA</sequence>